<comment type="similarity">
    <text evidence="2">Belongs to the SNF2/RAD54 helicase family.</text>
</comment>
<gene>
    <name evidence="6" type="ORF">Taro_032824</name>
</gene>
<organism evidence="6 7">
    <name type="scientific">Colocasia esculenta</name>
    <name type="common">Wild taro</name>
    <name type="synonym">Arum esculentum</name>
    <dbReference type="NCBI Taxonomy" id="4460"/>
    <lineage>
        <taxon>Eukaryota</taxon>
        <taxon>Viridiplantae</taxon>
        <taxon>Streptophyta</taxon>
        <taxon>Embryophyta</taxon>
        <taxon>Tracheophyta</taxon>
        <taxon>Spermatophyta</taxon>
        <taxon>Magnoliopsida</taxon>
        <taxon>Liliopsida</taxon>
        <taxon>Araceae</taxon>
        <taxon>Aroideae</taxon>
        <taxon>Colocasieae</taxon>
        <taxon>Colocasia</taxon>
    </lineage>
</organism>
<dbReference type="GO" id="GO:0005634">
    <property type="term" value="C:nucleus"/>
    <property type="evidence" value="ECO:0007669"/>
    <property type="project" value="UniProtKB-SubCell"/>
</dbReference>
<dbReference type="Gene3D" id="3.40.220.10">
    <property type="entry name" value="Leucine Aminopeptidase, subunit E, domain 1"/>
    <property type="match status" value="1"/>
</dbReference>
<evidence type="ECO:0000256" key="4">
    <source>
        <dbReference type="ARBA" id="ARBA00022840"/>
    </source>
</evidence>
<proteinExistence type="inferred from homology"/>
<dbReference type="OrthoDB" id="777727at2759"/>
<evidence type="ECO:0000256" key="1">
    <source>
        <dbReference type="ARBA" id="ARBA00004123"/>
    </source>
</evidence>
<dbReference type="GO" id="GO:0006281">
    <property type="term" value="P:DNA repair"/>
    <property type="evidence" value="ECO:0007669"/>
    <property type="project" value="InterPro"/>
</dbReference>
<name>A0A843W529_COLES</name>
<keyword evidence="7" id="KW-1185">Reference proteome</keyword>
<dbReference type="PANTHER" id="PTHR47157">
    <property type="entry name" value="CHROMODOMAIN-HELICASE-DNA-BINDING PROTEIN 1-LIKE"/>
    <property type="match status" value="1"/>
</dbReference>
<dbReference type="EMBL" id="NMUH01002458">
    <property type="protein sequence ID" value="MQM00095.1"/>
    <property type="molecule type" value="Genomic_DNA"/>
</dbReference>
<comment type="caution">
    <text evidence="6">The sequence shown here is derived from an EMBL/GenBank/DDBJ whole genome shotgun (WGS) entry which is preliminary data.</text>
</comment>
<sequence length="348" mass="39051">VIFYEQDWNPQVDRQALQRAHRIGQINHVLAINLVTERTIEEVIMRRAERKLQLSYKVVGEMIDVCEHGNDNVADANDARSLILGLHIFDSKDIRNGSSSGVNMVELNTMADKVVEMRNHEISEKDVQRFEINPNDLLNKGNPCTSITFEPGLDEASYASWVEKFKESSQSIDDSSLETERRNMLEKRRLKREDEIKKAQQKKLAKWEALGYVSLAVKEPVSQRETNLMSDLGSVQFVYGDCTKPSKVCPSEPTIIFSCVDNSGHWGHGGMFDALANLSSSIPDAYHRAFECGDLHLGSSHDDNNVPQFVALAVVQSYNPRRKQTSNTILGRFHPPAAVELGAVIPTA</sequence>
<dbReference type="AlphaFoldDB" id="A0A843W529"/>
<dbReference type="InterPro" id="IPR031053">
    <property type="entry name" value="ALC1"/>
</dbReference>
<dbReference type="InterPro" id="IPR027417">
    <property type="entry name" value="P-loop_NTPase"/>
</dbReference>
<evidence type="ECO:0000256" key="2">
    <source>
        <dbReference type="ARBA" id="ARBA00007025"/>
    </source>
</evidence>
<comment type="subcellular location">
    <subcellularLocation>
        <location evidence="1">Nucleus</location>
    </subcellularLocation>
</comment>
<feature type="non-terminal residue" evidence="6">
    <location>
        <position position="348"/>
    </location>
</feature>
<accession>A0A843W529</accession>
<evidence type="ECO:0000313" key="7">
    <source>
        <dbReference type="Proteomes" id="UP000652761"/>
    </source>
</evidence>
<dbReference type="PANTHER" id="PTHR47157:SF1">
    <property type="entry name" value="CHROMODOMAIN-HELICASE-DNA-BINDING PROTEIN 1-LIKE"/>
    <property type="match status" value="1"/>
</dbReference>
<reference evidence="6" key="1">
    <citation type="submission" date="2017-07" db="EMBL/GenBank/DDBJ databases">
        <title>Taro Niue Genome Assembly and Annotation.</title>
        <authorList>
            <person name="Atibalentja N."/>
            <person name="Keating K."/>
            <person name="Fields C.J."/>
        </authorList>
    </citation>
    <scope>NUCLEOTIDE SEQUENCE</scope>
    <source>
        <strain evidence="6">Niue_2</strain>
        <tissue evidence="6">Leaf</tissue>
    </source>
</reference>
<dbReference type="SUPFAM" id="SSF52540">
    <property type="entry name" value="P-loop containing nucleoside triphosphate hydrolases"/>
    <property type="match status" value="1"/>
</dbReference>
<dbReference type="InterPro" id="IPR043472">
    <property type="entry name" value="Macro_dom-like"/>
</dbReference>
<dbReference type="GO" id="GO:0006338">
    <property type="term" value="P:chromatin remodeling"/>
    <property type="evidence" value="ECO:0007669"/>
    <property type="project" value="InterPro"/>
</dbReference>
<dbReference type="GO" id="GO:0003678">
    <property type="term" value="F:DNA helicase activity"/>
    <property type="evidence" value="ECO:0007669"/>
    <property type="project" value="InterPro"/>
</dbReference>
<evidence type="ECO:0000313" key="6">
    <source>
        <dbReference type="EMBL" id="MQM00095.1"/>
    </source>
</evidence>
<dbReference type="Gene3D" id="3.40.50.300">
    <property type="entry name" value="P-loop containing nucleotide triphosphate hydrolases"/>
    <property type="match status" value="1"/>
</dbReference>
<keyword evidence="3" id="KW-0547">Nucleotide-binding</keyword>
<dbReference type="Proteomes" id="UP000652761">
    <property type="component" value="Unassembled WGS sequence"/>
</dbReference>
<evidence type="ECO:0008006" key="8">
    <source>
        <dbReference type="Google" id="ProtNLM"/>
    </source>
</evidence>
<keyword evidence="5" id="KW-0539">Nucleus</keyword>
<dbReference type="SUPFAM" id="SSF52949">
    <property type="entry name" value="Macro domain-like"/>
    <property type="match status" value="1"/>
</dbReference>
<evidence type="ECO:0000256" key="5">
    <source>
        <dbReference type="ARBA" id="ARBA00023242"/>
    </source>
</evidence>
<keyword evidence="4" id="KW-0067">ATP-binding</keyword>
<evidence type="ECO:0000256" key="3">
    <source>
        <dbReference type="ARBA" id="ARBA00022741"/>
    </source>
</evidence>
<dbReference type="GO" id="GO:0005524">
    <property type="term" value="F:ATP binding"/>
    <property type="evidence" value="ECO:0007669"/>
    <property type="project" value="UniProtKB-KW"/>
</dbReference>
<protein>
    <recommendedName>
        <fullName evidence="8">Helicase C-terminal domain-containing protein</fullName>
    </recommendedName>
</protein>